<dbReference type="PANTHER" id="PTHR13266:SF1">
    <property type="entry name" value="PROTEASOME INHIBITOR PI31 SUBUNIT"/>
    <property type="match status" value="1"/>
</dbReference>
<evidence type="ECO:0000259" key="4">
    <source>
        <dbReference type="Pfam" id="PF11566"/>
    </source>
</evidence>
<dbReference type="EMBL" id="CM017877">
    <property type="protein sequence ID" value="KAG1347262.1"/>
    <property type="molecule type" value="Genomic_DNA"/>
</dbReference>
<reference evidence="5" key="1">
    <citation type="journal article" date="2017" name="Gigascience">
        <title>The genome draft of coconut (Cocos nucifera).</title>
        <authorList>
            <person name="Xiao Y."/>
            <person name="Xu P."/>
            <person name="Fan H."/>
            <person name="Baudouin L."/>
            <person name="Xia W."/>
            <person name="Bocs S."/>
            <person name="Xu J."/>
            <person name="Li Q."/>
            <person name="Guo A."/>
            <person name="Zhou L."/>
            <person name="Li J."/>
            <person name="Wu Y."/>
            <person name="Ma Z."/>
            <person name="Armero A."/>
            <person name="Issali A.E."/>
            <person name="Liu N."/>
            <person name="Peng M."/>
            <person name="Yang Y."/>
        </authorList>
    </citation>
    <scope>NUCLEOTIDE SEQUENCE</scope>
    <source>
        <tissue evidence="5">Spear leaf of Hainan Tall coconut</tissue>
    </source>
</reference>
<organism evidence="5 6">
    <name type="scientific">Cocos nucifera</name>
    <name type="common">Coconut palm</name>
    <dbReference type="NCBI Taxonomy" id="13894"/>
    <lineage>
        <taxon>Eukaryota</taxon>
        <taxon>Viridiplantae</taxon>
        <taxon>Streptophyta</taxon>
        <taxon>Embryophyta</taxon>
        <taxon>Tracheophyta</taxon>
        <taxon>Spermatophyta</taxon>
        <taxon>Magnoliopsida</taxon>
        <taxon>Liliopsida</taxon>
        <taxon>Arecaceae</taxon>
        <taxon>Arecoideae</taxon>
        <taxon>Cocoseae</taxon>
        <taxon>Attaleinae</taxon>
        <taxon>Cocos</taxon>
    </lineage>
</organism>
<feature type="region of interest" description="Disordered" evidence="3">
    <location>
        <begin position="245"/>
        <end position="293"/>
    </location>
</feature>
<reference evidence="5" key="2">
    <citation type="submission" date="2019-07" db="EMBL/GenBank/DDBJ databases">
        <authorList>
            <person name="Yang Y."/>
            <person name="Bocs S."/>
            <person name="Baudouin L."/>
        </authorList>
    </citation>
    <scope>NUCLEOTIDE SEQUENCE</scope>
    <source>
        <tissue evidence="5">Spear leaf of Hainan Tall coconut</tissue>
    </source>
</reference>
<dbReference type="PANTHER" id="PTHR13266">
    <property type="entry name" value="PROTEASOME INHIBITOR"/>
    <property type="match status" value="1"/>
</dbReference>
<keyword evidence="6" id="KW-1185">Reference proteome</keyword>
<gene>
    <name evidence="5" type="ORF">COCNU_06G010910</name>
</gene>
<dbReference type="GO" id="GO:0043161">
    <property type="term" value="P:proteasome-mediated ubiquitin-dependent protein catabolic process"/>
    <property type="evidence" value="ECO:0007669"/>
    <property type="project" value="InterPro"/>
</dbReference>
<dbReference type="GO" id="GO:0004866">
    <property type="term" value="F:endopeptidase inhibitor activity"/>
    <property type="evidence" value="ECO:0007669"/>
    <property type="project" value="InterPro"/>
</dbReference>
<keyword evidence="2" id="KW-0647">Proteasome</keyword>
<accession>A0A8K0ICB9</accession>
<dbReference type="InterPro" id="IPR045128">
    <property type="entry name" value="PI31-like"/>
</dbReference>
<comment type="caution">
    <text evidence="5">The sequence shown here is derived from an EMBL/GenBank/DDBJ whole genome shotgun (WGS) entry which is preliminary data.</text>
</comment>
<dbReference type="Gene3D" id="3.40.1000.30">
    <property type="match status" value="1"/>
</dbReference>
<protein>
    <submittedName>
        <fullName evidence="5">Putative proteasome inhibitor</fullName>
    </submittedName>
</protein>
<sequence length="293" mass="31330">MATEGAVMAVIRASRPSFRNPHDKVAFAVHASFLAAGFSLIATGKNALSDNPPIGGEEVGIDGWNELEDSYGFLYSKTEKGQKENVLVRCLVIGDILAIDVLNLEGEQKEPFNLQIKVNDYLSDGGNQTSNYGELYKDLKGLVKNLNSGILAKLEPKFGSSGEGLHKSTAEPSLRIPVEHQPQSSGIVYPPVPPFEYNDAFPGPGGGFYPDSRSSGMGGDMLVGPNDPRWFGSGEFPGSLGGLPGVPPGARFDPYGPPGVPGFEPGRFARRPRQPGSGAHPDVQFFPRDPDYI</sequence>
<dbReference type="GO" id="GO:0070628">
    <property type="term" value="F:proteasome binding"/>
    <property type="evidence" value="ECO:0007669"/>
    <property type="project" value="InterPro"/>
</dbReference>
<evidence type="ECO:0000256" key="3">
    <source>
        <dbReference type="SAM" id="MobiDB-lite"/>
    </source>
</evidence>
<dbReference type="InterPro" id="IPR021625">
    <property type="entry name" value="PI31_Prot_N"/>
</dbReference>
<dbReference type="Proteomes" id="UP000797356">
    <property type="component" value="Chromosome 6"/>
</dbReference>
<evidence type="ECO:0000313" key="5">
    <source>
        <dbReference type="EMBL" id="KAG1347262.1"/>
    </source>
</evidence>
<dbReference type="GO" id="GO:0000502">
    <property type="term" value="C:proteasome complex"/>
    <property type="evidence" value="ECO:0007669"/>
    <property type="project" value="UniProtKB-KW"/>
</dbReference>
<evidence type="ECO:0000256" key="1">
    <source>
        <dbReference type="ARBA" id="ARBA00006405"/>
    </source>
</evidence>
<name>A0A8K0ICB9_COCNU</name>
<evidence type="ECO:0000313" key="6">
    <source>
        <dbReference type="Proteomes" id="UP000797356"/>
    </source>
</evidence>
<dbReference type="AlphaFoldDB" id="A0A8K0ICB9"/>
<proteinExistence type="inferred from homology"/>
<feature type="domain" description="PI31 proteasome regulator N-terminal" evidence="4">
    <location>
        <begin position="15"/>
        <end position="157"/>
    </location>
</feature>
<dbReference type="OrthoDB" id="68090at2759"/>
<comment type="similarity">
    <text evidence="1">Belongs to the proteasome inhibitor PI31 family.</text>
</comment>
<evidence type="ECO:0000256" key="2">
    <source>
        <dbReference type="ARBA" id="ARBA00022942"/>
    </source>
</evidence>
<dbReference type="Pfam" id="PF11566">
    <property type="entry name" value="PI31_Prot_N"/>
    <property type="match status" value="1"/>
</dbReference>